<name>A0A6A8GLS5_9LACO</name>
<evidence type="ECO:0000313" key="1">
    <source>
        <dbReference type="EMBL" id="MSA67817.1"/>
    </source>
</evidence>
<protein>
    <submittedName>
        <fullName evidence="1">DUF771 domain-containing protein</fullName>
    </submittedName>
</protein>
<accession>A0A6A8GLS5</accession>
<dbReference type="RefSeq" id="WP_154236492.1">
    <property type="nucleotide sequence ID" value="NZ_WKNS01000002.1"/>
</dbReference>
<dbReference type="Pfam" id="PF05595">
    <property type="entry name" value="DUF771"/>
    <property type="match status" value="1"/>
</dbReference>
<proteinExistence type="predicted"/>
<reference evidence="1" key="1">
    <citation type="journal article" date="2019" name="Nat. Med.">
        <title>A library of human gut bacterial isolates paired with longitudinal multiomics data enables mechanistic microbiome research.</title>
        <authorList>
            <person name="Poyet M."/>
            <person name="Groussin M."/>
            <person name="Gibbons S.M."/>
            <person name="Avila-Pacheco J."/>
            <person name="Jiang X."/>
            <person name="Kearney S.M."/>
            <person name="Perrotta A.R."/>
            <person name="Berdy B."/>
            <person name="Zhao S."/>
            <person name="Lieberman T.D."/>
            <person name="Swanson P.K."/>
            <person name="Smith M."/>
            <person name="Roesemann S."/>
            <person name="Alexander J.E."/>
            <person name="Rich S.A."/>
            <person name="Livny J."/>
            <person name="Vlamakis H."/>
            <person name="Clish C."/>
            <person name="Bullock K."/>
            <person name="Deik A."/>
            <person name="Scott J."/>
            <person name="Pierce K.A."/>
            <person name="Xavier R.J."/>
            <person name="Alm E.J."/>
        </authorList>
    </citation>
    <scope>NUCLEOTIDE SEQUENCE</scope>
    <source>
        <strain evidence="1">BIOML-A18</strain>
    </source>
</reference>
<sequence length="107" mass="12720">MNPFKIEVDQDALNEIIQWHINEVLDEDLSGITWTLDEFRKKCCGNKSRAWVALYIFSRFNDEITGPDGWLIRANARGQQNIIFAKPAKEWMEENRQRIDWRAKLPR</sequence>
<dbReference type="AlphaFoldDB" id="A0A6A8GLS5"/>
<dbReference type="InterPro" id="IPR008489">
    <property type="entry name" value="DUF771"/>
</dbReference>
<comment type="caution">
    <text evidence="1">The sequence shown here is derived from an EMBL/GenBank/DDBJ whole genome shotgun (WGS) entry which is preliminary data.</text>
</comment>
<gene>
    <name evidence="1" type="ORF">GKC89_01520</name>
</gene>
<organism evidence="1">
    <name type="scientific">Ligilactobacillus ruminis</name>
    <dbReference type="NCBI Taxonomy" id="1623"/>
    <lineage>
        <taxon>Bacteria</taxon>
        <taxon>Bacillati</taxon>
        <taxon>Bacillota</taxon>
        <taxon>Bacilli</taxon>
        <taxon>Lactobacillales</taxon>
        <taxon>Lactobacillaceae</taxon>
        <taxon>Ligilactobacillus</taxon>
    </lineage>
</organism>
<dbReference type="EMBL" id="WKOD01000002">
    <property type="protein sequence ID" value="MSA67817.1"/>
    <property type="molecule type" value="Genomic_DNA"/>
</dbReference>